<organism evidence="2 3">
    <name type="scientific">Ramlibacter agri</name>
    <dbReference type="NCBI Taxonomy" id="2728837"/>
    <lineage>
        <taxon>Bacteria</taxon>
        <taxon>Pseudomonadati</taxon>
        <taxon>Pseudomonadota</taxon>
        <taxon>Betaproteobacteria</taxon>
        <taxon>Burkholderiales</taxon>
        <taxon>Comamonadaceae</taxon>
        <taxon>Ramlibacter</taxon>
    </lineage>
</organism>
<keyword evidence="3" id="KW-1185">Reference proteome</keyword>
<evidence type="ECO:0000256" key="1">
    <source>
        <dbReference type="SAM" id="MobiDB-lite"/>
    </source>
</evidence>
<accession>A0A848H268</accession>
<feature type="region of interest" description="Disordered" evidence="1">
    <location>
        <begin position="592"/>
        <end position="622"/>
    </location>
</feature>
<name>A0A848H268_9BURK</name>
<dbReference type="Proteomes" id="UP000541185">
    <property type="component" value="Unassembled WGS sequence"/>
</dbReference>
<protein>
    <submittedName>
        <fullName evidence="2">DUF1631 domain-containing protein</fullName>
    </submittedName>
</protein>
<evidence type="ECO:0000313" key="3">
    <source>
        <dbReference type="Proteomes" id="UP000541185"/>
    </source>
</evidence>
<sequence length="703" mass="75773">MMVGAATPPQYQAVYRACIKQAAGQGAALMQATLRRGLAELPAQAEAISDVVERNLLLEALAVAREQQQVLAEAFPQALLAEVASAIAGDRASSLSFESLPLLADDQVQDNVHVVRAAQALQEAVQAELAAFEALLAAAQLAPAGDAQRHPLRPEVYVRALYRLARQSPVAATVRRRWLRYLPLAMAPELAATYVALAGTLEGQGVVAPPPAPAAAPSATDPSADRATQLTIRELKQLLAGEPPPLAVLDPTVAEPPPPDFTHTVPAAFQALQDLRKVDQLLLQLRQRQAAMPESAAGSREDFRRALHGQTRTPAQALGLEVVHVMVENLADDPRLLPPVQDAVRDLEPALLRLALADPRFFSDRGHPARRMLEQVTQRSLAWTSVDAPGFREFLDGLQQAVEVLLEARAAGTEPFEIALGALRDAWAEAQPRGRRGRERAVRALLRAEQRNLLAERIADQIRARPDALGAPAEALAFLTGPWAQVMAQARLSDDSGYDDPGGYGALVQTLLWSVQPTLVARAAHQHAHLIARIEAGLESIEHPPAETQRWQALLRQQRVLAQYAAAGAEPHISEPVPLPATPGTWLAPPEMQDSGFVPEPGRAERESETAGPESLPQPELHPGAWVELPAEGGDRLQLTWSSPHGLLFLFTQSGGATRSMTRRRVQQMLADGSMRVVSQHAVVDGALDAVARAAWRNSVWGG</sequence>
<dbReference type="InterPro" id="IPR012434">
    <property type="entry name" value="DUF1631"/>
</dbReference>
<proteinExistence type="predicted"/>
<reference evidence="2 3" key="1">
    <citation type="submission" date="2020-04" db="EMBL/GenBank/DDBJ databases">
        <title>Ramlibacter sp. G-1-2-2 isolated from soil.</title>
        <authorList>
            <person name="Dahal R.H."/>
        </authorList>
    </citation>
    <scope>NUCLEOTIDE SEQUENCE [LARGE SCALE GENOMIC DNA]</scope>
    <source>
        <strain evidence="2 3">G-1-2-2</strain>
    </source>
</reference>
<comment type="caution">
    <text evidence="2">The sequence shown here is derived from an EMBL/GenBank/DDBJ whole genome shotgun (WGS) entry which is preliminary data.</text>
</comment>
<dbReference type="AlphaFoldDB" id="A0A848H268"/>
<dbReference type="Pfam" id="PF07793">
    <property type="entry name" value="DUF1631"/>
    <property type="match status" value="1"/>
</dbReference>
<dbReference type="EMBL" id="JABBFX010000001">
    <property type="protein sequence ID" value="NML44915.1"/>
    <property type="molecule type" value="Genomic_DNA"/>
</dbReference>
<gene>
    <name evidence="2" type="ORF">HHL11_14245</name>
</gene>
<evidence type="ECO:0000313" key="2">
    <source>
        <dbReference type="EMBL" id="NML44915.1"/>
    </source>
</evidence>